<accession>A0AA38C3X6</accession>
<dbReference type="EMBL" id="JAHRHJ020003813">
    <property type="protein sequence ID" value="KAH9289894.1"/>
    <property type="molecule type" value="Genomic_DNA"/>
</dbReference>
<feature type="non-terminal residue" evidence="1">
    <location>
        <position position="53"/>
    </location>
</feature>
<comment type="caution">
    <text evidence="1">The sequence shown here is derived from an EMBL/GenBank/DDBJ whole genome shotgun (WGS) entry which is preliminary data.</text>
</comment>
<keyword evidence="2" id="KW-1185">Reference proteome</keyword>
<organism evidence="1 2">
    <name type="scientific">Taxus chinensis</name>
    <name type="common">Chinese yew</name>
    <name type="synonym">Taxus wallichiana var. chinensis</name>
    <dbReference type="NCBI Taxonomy" id="29808"/>
    <lineage>
        <taxon>Eukaryota</taxon>
        <taxon>Viridiplantae</taxon>
        <taxon>Streptophyta</taxon>
        <taxon>Embryophyta</taxon>
        <taxon>Tracheophyta</taxon>
        <taxon>Spermatophyta</taxon>
        <taxon>Pinopsida</taxon>
        <taxon>Pinidae</taxon>
        <taxon>Conifers II</taxon>
        <taxon>Cupressales</taxon>
        <taxon>Taxaceae</taxon>
        <taxon>Taxus</taxon>
    </lineage>
</organism>
<dbReference type="AlphaFoldDB" id="A0AA38C3X6"/>
<dbReference type="Proteomes" id="UP000824469">
    <property type="component" value="Unassembled WGS sequence"/>
</dbReference>
<gene>
    <name evidence="1" type="ORF">KI387_034011</name>
</gene>
<evidence type="ECO:0000313" key="2">
    <source>
        <dbReference type="Proteomes" id="UP000824469"/>
    </source>
</evidence>
<protein>
    <submittedName>
        <fullName evidence="1">Uncharacterized protein</fullName>
    </submittedName>
</protein>
<proteinExistence type="predicted"/>
<sequence>MMSLMSVSDRLALQIILRRKVSIMTMIIMKGTLMEVMVQEEDTMVDSKLEVAG</sequence>
<evidence type="ECO:0000313" key="1">
    <source>
        <dbReference type="EMBL" id="KAH9289894.1"/>
    </source>
</evidence>
<reference evidence="1 2" key="1">
    <citation type="journal article" date="2021" name="Nat. Plants">
        <title>The Taxus genome provides insights into paclitaxel biosynthesis.</title>
        <authorList>
            <person name="Xiong X."/>
            <person name="Gou J."/>
            <person name="Liao Q."/>
            <person name="Li Y."/>
            <person name="Zhou Q."/>
            <person name="Bi G."/>
            <person name="Li C."/>
            <person name="Du R."/>
            <person name="Wang X."/>
            <person name="Sun T."/>
            <person name="Guo L."/>
            <person name="Liang H."/>
            <person name="Lu P."/>
            <person name="Wu Y."/>
            <person name="Zhang Z."/>
            <person name="Ro D.K."/>
            <person name="Shang Y."/>
            <person name="Huang S."/>
            <person name="Yan J."/>
        </authorList>
    </citation>
    <scope>NUCLEOTIDE SEQUENCE [LARGE SCALE GENOMIC DNA]</scope>
    <source>
        <strain evidence="1">Ta-2019</strain>
    </source>
</reference>
<name>A0AA38C3X6_TAXCH</name>